<dbReference type="InterPro" id="IPR003819">
    <property type="entry name" value="TauD/TfdA-like"/>
</dbReference>
<gene>
    <name evidence="8" type="ORF">N7476_007119</name>
</gene>
<feature type="domain" description="TauD/TfdA-like" evidence="7">
    <location>
        <begin position="20"/>
        <end position="358"/>
    </location>
</feature>
<dbReference type="Gene3D" id="3.60.130.10">
    <property type="entry name" value="Clavaminate synthase-like"/>
    <property type="match status" value="1"/>
</dbReference>
<dbReference type="AlphaFoldDB" id="A0A9W9U3M2"/>
<keyword evidence="6" id="KW-0408">Iron</keyword>
<reference evidence="8" key="1">
    <citation type="submission" date="2022-12" db="EMBL/GenBank/DDBJ databases">
        <authorList>
            <person name="Petersen C."/>
        </authorList>
    </citation>
    <scope>NUCLEOTIDE SEQUENCE</scope>
    <source>
        <strain evidence="8">IBT 21472</strain>
    </source>
</reference>
<dbReference type="InterPro" id="IPR042098">
    <property type="entry name" value="TauD-like_sf"/>
</dbReference>
<dbReference type="PANTHER" id="PTHR43779:SF2">
    <property type="entry name" value="ALPHA-KETOGLUTARATE-DEPENDENT XANTHINE DIOXYGENASE XAN1"/>
    <property type="match status" value="1"/>
</dbReference>
<comment type="cofactor">
    <cofactor evidence="1">
        <name>Fe(2+)</name>
        <dbReference type="ChEBI" id="CHEBI:29033"/>
    </cofactor>
</comment>
<evidence type="ECO:0000256" key="5">
    <source>
        <dbReference type="ARBA" id="ARBA00023002"/>
    </source>
</evidence>
<proteinExistence type="inferred from homology"/>
<evidence type="ECO:0000256" key="4">
    <source>
        <dbReference type="ARBA" id="ARBA00022964"/>
    </source>
</evidence>
<dbReference type="EMBL" id="JAPZBO010000007">
    <property type="protein sequence ID" value="KAJ5311259.1"/>
    <property type="molecule type" value="Genomic_DNA"/>
</dbReference>
<reference evidence="8" key="2">
    <citation type="journal article" date="2023" name="IMA Fungus">
        <title>Comparative genomic study of the Penicillium genus elucidates a diverse pangenome and 15 lateral gene transfer events.</title>
        <authorList>
            <person name="Petersen C."/>
            <person name="Sorensen T."/>
            <person name="Nielsen M.R."/>
            <person name="Sondergaard T.E."/>
            <person name="Sorensen J.L."/>
            <person name="Fitzpatrick D.A."/>
            <person name="Frisvad J.C."/>
            <person name="Nielsen K.L."/>
        </authorList>
    </citation>
    <scope>NUCLEOTIDE SEQUENCE</scope>
    <source>
        <strain evidence="8">IBT 21472</strain>
    </source>
</reference>
<evidence type="ECO:0000256" key="3">
    <source>
        <dbReference type="ARBA" id="ARBA00022723"/>
    </source>
</evidence>
<dbReference type="GO" id="GO:0046872">
    <property type="term" value="F:metal ion binding"/>
    <property type="evidence" value="ECO:0007669"/>
    <property type="project" value="UniProtKB-KW"/>
</dbReference>
<comment type="caution">
    <text evidence="8">The sequence shown here is derived from an EMBL/GenBank/DDBJ whole genome shotgun (WGS) entry which is preliminary data.</text>
</comment>
<organism evidence="8 9">
    <name type="scientific">Penicillium atrosanguineum</name>
    <dbReference type="NCBI Taxonomy" id="1132637"/>
    <lineage>
        <taxon>Eukaryota</taxon>
        <taxon>Fungi</taxon>
        <taxon>Dikarya</taxon>
        <taxon>Ascomycota</taxon>
        <taxon>Pezizomycotina</taxon>
        <taxon>Eurotiomycetes</taxon>
        <taxon>Eurotiomycetidae</taxon>
        <taxon>Eurotiales</taxon>
        <taxon>Aspergillaceae</taxon>
        <taxon>Penicillium</taxon>
    </lineage>
</organism>
<evidence type="ECO:0000256" key="6">
    <source>
        <dbReference type="ARBA" id="ARBA00023004"/>
    </source>
</evidence>
<keyword evidence="9" id="KW-1185">Reference proteome</keyword>
<accession>A0A9W9U3M2</accession>
<protein>
    <recommendedName>
        <fullName evidence="7">TauD/TfdA-like domain-containing protein</fullName>
    </recommendedName>
</protein>
<dbReference type="SUPFAM" id="SSF51197">
    <property type="entry name" value="Clavaminate synthase-like"/>
    <property type="match status" value="1"/>
</dbReference>
<keyword evidence="3" id="KW-0479">Metal-binding</keyword>
<dbReference type="GO" id="GO:0051213">
    <property type="term" value="F:dioxygenase activity"/>
    <property type="evidence" value="ECO:0007669"/>
    <property type="project" value="UniProtKB-KW"/>
</dbReference>
<dbReference type="Pfam" id="PF02668">
    <property type="entry name" value="TauD"/>
    <property type="match status" value="1"/>
</dbReference>
<dbReference type="Proteomes" id="UP001147746">
    <property type="component" value="Unassembled WGS sequence"/>
</dbReference>
<evidence type="ECO:0000313" key="9">
    <source>
        <dbReference type="Proteomes" id="UP001147746"/>
    </source>
</evidence>
<comment type="similarity">
    <text evidence="2">Belongs to the TfdA dioxygenase family.</text>
</comment>
<evidence type="ECO:0000256" key="1">
    <source>
        <dbReference type="ARBA" id="ARBA00001954"/>
    </source>
</evidence>
<evidence type="ECO:0000256" key="2">
    <source>
        <dbReference type="ARBA" id="ARBA00005896"/>
    </source>
</evidence>
<dbReference type="OrthoDB" id="93019at2759"/>
<evidence type="ECO:0000313" key="8">
    <source>
        <dbReference type="EMBL" id="KAJ5311259.1"/>
    </source>
</evidence>
<keyword evidence="4" id="KW-0223">Dioxygenase</keyword>
<evidence type="ECO:0000259" key="7">
    <source>
        <dbReference type="Pfam" id="PF02668"/>
    </source>
</evidence>
<name>A0A9W9U3M2_9EURO</name>
<dbReference type="PANTHER" id="PTHR43779">
    <property type="entry name" value="DIOXYGENASE RV0097-RELATED"/>
    <property type="match status" value="1"/>
</dbReference>
<keyword evidence="5" id="KW-0560">Oxidoreductase</keyword>
<sequence length="376" mass="42683">MSTFTVCLNPLPKSSVCQVDFGTELSGLDLENLSDMDFGILHKALYENQVVVIKNQKSLSPHAQYELTRRFDPSAGIYSHGKSIDKRSVLHADLTTIPHQPQVQVIGSGSVDEYEGLVKLKLKHPHHKAFHKHPISAEDDAEFTHFYRWHIDSAMYNLDPPLITSLLAVQVPQGRRQTLCYDDGTNTELDVPLGTTAFFSGYRLYEMLTDEEKYFVRTSKIEYAPHPYIWMSKAKSRSNGLGIVSEGLELSMDGLPQFEDSKIKIYPMAWKNPVTGKLAMMVYPTCVRKIHLENGEVLDDLVEIRERLYSLQRRAIDPQFVYPHDWKEGDLVLFNNHGVMHSIVGSFKEDEVRVFRQCNMAASRPPMGPGDSLPAQ</sequence>
<dbReference type="InterPro" id="IPR051178">
    <property type="entry name" value="TfdA_dioxygenase"/>
</dbReference>